<dbReference type="RefSeq" id="WP_111446396.1">
    <property type="nucleotide sequence ID" value="NZ_QKZK01000023.1"/>
</dbReference>
<gene>
    <name evidence="1" type="ORF">LX69_02550</name>
</gene>
<evidence type="ECO:0000313" key="2">
    <source>
        <dbReference type="Proteomes" id="UP000249239"/>
    </source>
</evidence>
<protein>
    <submittedName>
        <fullName evidence="1">Uncharacterized protein (TIGR00266 family)</fullName>
    </submittedName>
</protein>
<dbReference type="OrthoDB" id="9779518at2"/>
<dbReference type="InterPro" id="IPR002838">
    <property type="entry name" value="AIM24"/>
</dbReference>
<proteinExistence type="predicted"/>
<dbReference type="SUPFAM" id="SSF51219">
    <property type="entry name" value="TRAP-like"/>
    <property type="match status" value="1"/>
</dbReference>
<keyword evidence="2" id="KW-1185">Reference proteome</keyword>
<dbReference type="Pfam" id="PF01987">
    <property type="entry name" value="AIM24"/>
    <property type="match status" value="1"/>
</dbReference>
<dbReference type="InterPro" id="IPR016031">
    <property type="entry name" value="Trp_RNA-bd_attenuator-like_dom"/>
</dbReference>
<dbReference type="PANTHER" id="PTHR43657:SF1">
    <property type="entry name" value="ALTERED INHERITANCE OF MITOCHONDRIA PROTEIN 24, MITOCHONDRIAL"/>
    <property type="match status" value="1"/>
</dbReference>
<name>A0A2W7NQW5_9BACT</name>
<organism evidence="1 2">
    <name type="scientific">Breznakibacter xylanolyticus</name>
    <dbReference type="NCBI Taxonomy" id="990"/>
    <lineage>
        <taxon>Bacteria</taxon>
        <taxon>Pseudomonadati</taxon>
        <taxon>Bacteroidota</taxon>
        <taxon>Bacteroidia</taxon>
        <taxon>Marinilabiliales</taxon>
        <taxon>Marinilabiliaceae</taxon>
        <taxon>Breznakibacter</taxon>
    </lineage>
</organism>
<dbReference type="Proteomes" id="UP000249239">
    <property type="component" value="Unassembled WGS sequence"/>
</dbReference>
<reference evidence="1 2" key="1">
    <citation type="submission" date="2018-06" db="EMBL/GenBank/DDBJ databases">
        <title>Genomic Encyclopedia of Archaeal and Bacterial Type Strains, Phase II (KMG-II): from individual species to whole genera.</title>
        <authorList>
            <person name="Goeker M."/>
        </authorList>
    </citation>
    <scope>NUCLEOTIDE SEQUENCE [LARGE SCALE GENOMIC DNA]</scope>
    <source>
        <strain evidence="1 2">DSM 6779</strain>
    </source>
</reference>
<sequence>MNIDIILRPGSTMAKVSLTPGEHLTAEGGSMVAMSPGVNVTTTTYKREQGNIFGAIKRVFSGESFFMNHYTAPSQGGEVWVAPTLMGDMFVQELQGQKIIVQSGSYVASSEGVNVDFNWQGFKSLLSGESMFWLSVSGQGKVLINSYGVIYPVKVDGEYIVDTGHIVAFDETLNFSITKAGKSWMSSFLGGEGLVCKFKGKGTVWCQSHNPKSFGYSIGPKLKPRK</sequence>
<dbReference type="Gene3D" id="3.60.160.10">
    <property type="entry name" value="Mitochondrial biogenesis AIM24"/>
    <property type="match status" value="1"/>
</dbReference>
<dbReference type="InterPro" id="IPR036983">
    <property type="entry name" value="AIM24_sf"/>
</dbReference>
<evidence type="ECO:0000313" key="1">
    <source>
        <dbReference type="EMBL" id="PZX13692.1"/>
    </source>
</evidence>
<dbReference type="PANTHER" id="PTHR43657">
    <property type="entry name" value="TRYPTOPHAN RNA-BINDING ATTENUATOR PROTEIN-LIKE PROTEIN"/>
    <property type="match status" value="1"/>
</dbReference>
<dbReference type="AlphaFoldDB" id="A0A2W7NQW5"/>
<accession>A0A2W7NQW5</accession>
<dbReference type="EMBL" id="QKZK01000023">
    <property type="protein sequence ID" value="PZX13692.1"/>
    <property type="molecule type" value="Genomic_DNA"/>
</dbReference>
<comment type="caution">
    <text evidence="1">The sequence shown here is derived from an EMBL/GenBank/DDBJ whole genome shotgun (WGS) entry which is preliminary data.</text>
</comment>
<dbReference type="NCBIfam" id="TIGR00266">
    <property type="entry name" value="TIGR00266 family protein"/>
    <property type="match status" value="1"/>
</dbReference>